<evidence type="ECO:0000313" key="2">
    <source>
        <dbReference type="Proteomes" id="UP000247586"/>
    </source>
</evidence>
<dbReference type="EMBL" id="CP029287">
    <property type="protein sequence ID" value="AWR99138.1"/>
    <property type="molecule type" value="Genomic_DNA"/>
</dbReference>
<name>A0A2U9ISX4_9CREN</name>
<sequence>MISWLVGSQVPTWEYMRDLFEDVENVAVYANQNNVVELIKMSDIEPLHSQVTVLIHPKNIGLLKPAYLKLRDYVAFPVFDLSVLRRLVSKKSWRGIEYYYQWEFQGGWALYDCRECESKQRAHLDVNPTDPEAEKKHLEILSSK</sequence>
<organism evidence="1 2">
    <name type="scientific">Metallosphaera hakonensis JCM 8857 = DSM 7519</name>
    <dbReference type="NCBI Taxonomy" id="1293036"/>
    <lineage>
        <taxon>Archaea</taxon>
        <taxon>Thermoproteota</taxon>
        <taxon>Thermoprotei</taxon>
        <taxon>Sulfolobales</taxon>
        <taxon>Sulfolobaceae</taxon>
        <taxon>Metallosphaera</taxon>
    </lineage>
</organism>
<protein>
    <submittedName>
        <fullName evidence="1">Uncharacterized protein</fullName>
    </submittedName>
</protein>
<keyword evidence="2" id="KW-1185">Reference proteome</keyword>
<dbReference type="RefSeq" id="WP_054836666.1">
    <property type="nucleotide sequence ID" value="NZ_BBBA01000008.1"/>
</dbReference>
<dbReference type="OrthoDB" id="42831at2157"/>
<dbReference type="STRING" id="1293036.GCA_001315825_01565"/>
<dbReference type="GeneID" id="36834647"/>
<gene>
    <name evidence="1" type="ORF">DFR87_04855</name>
</gene>
<dbReference type="KEGG" id="mhk:DFR87_04855"/>
<proteinExistence type="predicted"/>
<reference evidence="1" key="1">
    <citation type="submission" date="2018-05" db="EMBL/GenBank/DDBJ databases">
        <title>Complete Genome Sequences of Extremely Thermoacidophilic, Metal-Mobilizing Type-Strain Members of the Archaeal Family Sulfolobaceae: Acidianus brierleyi DSM-1651T, Acidianus sulfidivorans DSM-18786T, Metallosphaera hakonensis DSM-7519T, and Metallosphaera prunae DSM-10039T.</title>
        <authorList>
            <person name="Counts J.A."/>
            <person name="Kelly R.M."/>
        </authorList>
    </citation>
    <scope>NUCLEOTIDE SEQUENCE [LARGE SCALE GENOMIC DNA]</scope>
    <source>
        <strain evidence="1">HO1-1</strain>
    </source>
</reference>
<evidence type="ECO:0000313" key="1">
    <source>
        <dbReference type="EMBL" id="AWR99138.1"/>
    </source>
</evidence>
<dbReference type="Proteomes" id="UP000247586">
    <property type="component" value="Chromosome"/>
</dbReference>
<dbReference type="AlphaFoldDB" id="A0A2U9ISX4"/>
<accession>A0A2U9ISX4</accession>